<accession>A0A371CAK3</accession>
<evidence type="ECO:0000256" key="1">
    <source>
        <dbReference type="SAM" id="MobiDB-lite"/>
    </source>
</evidence>
<reference evidence="3 4" key="1">
    <citation type="submission" date="2018-07" db="EMBL/GenBank/DDBJ databases">
        <title>Draft Genome Assemblies for Five Robust Yarrowia lipolytica Strains Exhibiting High Lipid Production and Pentose Sugar Utilization and Sugar Alcohol Secretion from Undetoxified Lignocellulosic Biomass Hydrolysates.</title>
        <authorList>
            <consortium name="DOE Joint Genome Institute"/>
            <person name="Walker C."/>
            <person name="Ryu S."/>
            <person name="Na H."/>
            <person name="Zane M."/>
            <person name="LaButti K."/>
            <person name="Lipzen A."/>
            <person name="Haridas S."/>
            <person name="Barry K."/>
            <person name="Grigoriev I.V."/>
            <person name="Quarterman J."/>
            <person name="Slininger P."/>
            <person name="Dien B."/>
            <person name="Trinh C.T."/>
        </authorList>
    </citation>
    <scope>NUCLEOTIDE SEQUENCE [LARGE SCALE GENOMIC DNA]</scope>
    <source>
        <strain evidence="3 4">YB392</strain>
    </source>
</reference>
<keyword evidence="2" id="KW-1133">Transmembrane helix</keyword>
<protein>
    <submittedName>
        <fullName evidence="3">Uncharacterized protein</fullName>
    </submittedName>
</protein>
<keyword evidence="2" id="KW-0812">Transmembrane</keyword>
<dbReference type="Proteomes" id="UP000256601">
    <property type="component" value="Unassembled WGS sequence"/>
</dbReference>
<organism evidence="3 4">
    <name type="scientific">Yarrowia lipolytica</name>
    <name type="common">Candida lipolytica</name>
    <dbReference type="NCBI Taxonomy" id="4952"/>
    <lineage>
        <taxon>Eukaryota</taxon>
        <taxon>Fungi</taxon>
        <taxon>Dikarya</taxon>
        <taxon>Ascomycota</taxon>
        <taxon>Saccharomycotina</taxon>
        <taxon>Dipodascomycetes</taxon>
        <taxon>Dipodascales</taxon>
        <taxon>Dipodascales incertae sedis</taxon>
        <taxon>Yarrowia</taxon>
    </lineage>
</organism>
<feature type="region of interest" description="Disordered" evidence="1">
    <location>
        <begin position="57"/>
        <end position="82"/>
    </location>
</feature>
<dbReference type="EMBL" id="KZ857330">
    <property type="protein sequence ID" value="RDW27313.1"/>
    <property type="molecule type" value="Genomic_DNA"/>
</dbReference>
<dbReference type="AlphaFoldDB" id="A0A371CAK3"/>
<evidence type="ECO:0000313" key="3">
    <source>
        <dbReference type="EMBL" id="RDW27313.1"/>
    </source>
</evidence>
<evidence type="ECO:0000256" key="2">
    <source>
        <dbReference type="SAM" id="Phobius"/>
    </source>
</evidence>
<proteinExistence type="predicted"/>
<gene>
    <name evidence="3" type="ORF">B0I71DRAFT_139290</name>
</gene>
<keyword evidence="2" id="KW-0472">Membrane</keyword>
<evidence type="ECO:0000313" key="4">
    <source>
        <dbReference type="Proteomes" id="UP000256601"/>
    </source>
</evidence>
<feature type="transmembrane region" description="Helical" evidence="2">
    <location>
        <begin position="21"/>
        <end position="46"/>
    </location>
</feature>
<sequence>MIQSDYRVLIFVRYREPSEDFWACLTPLVSLNGFPALVLILTASLIEERGVDPNFSCIPGDDGVSRDDGQAQSHQTVPGRQDDHQARLVAEIFLRASVAALSFLIADLRS</sequence>
<name>A0A371CAK3_YARLL</name>